<proteinExistence type="predicted"/>
<organism evidence="1 2">
    <name type="scientific">Stieleria maiorica</name>
    <dbReference type="NCBI Taxonomy" id="2795974"/>
    <lineage>
        <taxon>Bacteria</taxon>
        <taxon>Pseudomonadati</taxon>
        <taxon>Planctomycetota</taxon>
        <taxon>Planctomycetia</taxon>
        <taxon>Pirellulales</taxon>
        <taxon>Pirellulaceae</taxon>
        <taxon>Stieleria</taxon>
    </lineage>
</organism>
<sequence>MIVRVFQESSNKSTSNPAALMVGGYKQAIEMSFSCHIGEANDTTIFGCNVSETIMEPCTPCFKINRS</sequence>
<dbReference type="KEGG" id="smam:Mal15_64510"/>
<gene>
    <name evidence="1" type="ORF">Mal15_64510</name>
</gene>
<reference evidence="1 2" key="1">
    <citation type="submission" date="2019-02" db="EMBL/GenBank/DDBJ databases">
        <title>Planctomycetal bacteria perform biofilm scaping via a novel small molecule.</title>
        <authorList>
            <person name="Jeske O."/>
            <person name="Boedeker C."/>
            <person name="Wiegand S."/>
            <person name="Breitling P."/>
            <person name="Kallscheuer N."/>
            <person name="Jogler M."/>
            <person name="Rohde M."/>
            <person name="Petersen J."/>
            <person name="Medema M.H."/>
            <person name="Surup F."/>
            <person name="Jogler C."/>
        </authorList>
    </citation>
    <scope>NUCLEOTIDE SEQUENCE [LARGE SCALE GENOMIC DNA]</scope>
    <source>
        <strain evidence="1 2">Mal15</strain>
    </source>
</reference>
<evidence type="ECO:0000313" key="1">
    <source>
        <dbReference type="EMBL" id="QEG02364.1"/>
    </source>
</evidence>
<name>A0A5B9MN47_9BACT</name>
<protein>
    <submittedName>
        <fullName evidence="1">Uncharacterized protein</fullName>
    </submittedName>
</protein>
<keyword evidence="2" id="KW-1185">Reference proteome</keyword>
<accession>A0A5B9MN47</accession>
<dbReference type="AlphaFoldDB" id="A0A5B9MN47"/>
<evidence type="ECO:0000313" key="2">
    <source>
        <dbReference type="Proteomes" id="UP000321353"/>
    </source>
</evidence>
<dbReference type="EMBL" id="CP036264">
    <property type="protein sequence ID" value="QEG02364.1"/>
    <property type="molecule type" value="Genomic_DNA"/>
</dbReference>
<dbReference type="Proteomes" id="UP000321353">
    <property type="component" value="Chromosome"/>
</dbReference>